<comment type="similarity">
    <text evidence="1">Belongs to the LysR transcriptional regulatory family.</text>
</comment>
<keyword evidence="4" id="KW-0804">Transcription</keyword>
<accession>A0A127FCL3</accession>
<dbReference type="GO" id="GO:0032993">
    <property type="term" value="C:protein-DNA complex"/>
    <property type="evidence" value="ECO:0007669"/>
    <property type="project" value="TreeGrafter"/>
</dbReference>
<dbReference type="PANTHER" id="PTHR30346:SF0">
    <property type="entry name" value="HCA OPERON TRANSCRIPTIONAL ACTIVATOR HCAR"/>
    <property type="match status" value="1"/>
</dbReference>
<name>A0A127FCL3_STEDE</name>
<dbReference type="GO" id="GO:0003677">
    <property type="term" value="F:DNA binding"/>
    <property type="evidence" value="ECO:0007669"/>
    <property type="project" value="UniProtKB-KW"/>
</dbReference>
<dbReference type="STRING" id="465721.ACG33_13805"/>
<dbReference type="RefSeq" id="WP_066922038.1">
    <property type="nucleotide sequence ID" value="NZ_CP011971.1"/>
</dbReference>
<dbReference type="OrthoDB" id="9178873at2"/>
<dbReference type="InterPro" id="IPR005119">
    <property type="entry name" value="LysR_subst-bd"/>
</dbReference>
<keyword evidence="3" id="KW-0238">DNA-binding</keyword>
<gene>
    <name evidence="6" type="ORF">ACG33_13805</name>
</gene>
<evidence type="ECO:0000256" key="1">
    <source>
        <dbReference type="ARBA" id="ARBA00009437"/>
    </source>
</evidence>
<dbReference type="Gene3D" id="3.40.190.10">
    <property type="entry name" value="Periplasmic binding protein-like II"/>
    <property type="match status" value="3"/>
</dbReference>
<dbReference type="GO" id="GO:0003700">
    <property type="term" value="F:DNA-binding transcription factor activity"/>
    <property type="evidence" value="ECO:0007669"/>
    <property type="project" value="TreeGrafter"/>
</dbReference>
<dbReference type="Pfam" id="PF03466">
    <property type="entry name" value="LysR_substrate"/>
    <property type="match status" value="1"/>
</dbReference>
<evidence type="ECO:0000256" key="3">
    <source>
        <dbReference type="ARBA" id="ARBA00023125"/>
    </source>
</evidence>
<sequence>MRGSPPSSVLKLGISSGVPSSRLAALLALHRAKEPETPVSMEEVTSSPDLIEGVKNGRYDIGLVATTTPADDAPLWREELAVAVPDRSPLLRYAAIPLGALLSYPLFQYCPLACEVLFGQEWPVLYGVTSYELMTVMVSAGYGVGIAPRSRIEQSRSWGVVMRPLADGSYWIGTHMFRSERNDSPAIERFVKRAQTIA</sequence>
<dbReference type="EMBL" id="CP011971">
    <property type="protein sequence ID" value="AMN48153.1"/>
    <property type="molecule type" value="Genomic_DNA"/>
</dbReference>
<feature type="domain" description="LysR substrate-binding" evidence="5">
    <location>
        <begin position="5"/>
        <end position="194"/>
    </location>
</feature>
<organism evidence="6 7">
    <name type="scientific">Steroidobacter denitrificans</name>
    <dbReference type="NCBI Taxonomy" id="465721"/>
    <lineage>
        <taxon>Bacteria</taxon>
        <taxon>Pseudomonadati</taxon>
        <taxon>Pseudomonadota</taxon>
        <taxon>Gammaproteobacteria</taxon>
        <taxon>Steroidobacterales</taxon>
        <taxon>Steroidobacteraceae</taxon>
        <taxon>Steroidobacter</taxon>
    </lineage>
</organism>
<dbReference type="PANTHER" id="PTHR30346">
    <property type="entry name" value="TRANSCRIPTIONAL DUAL REGULATOR HCAR-RELATED"/>
    <property type="match status" value="1"/>
</dbReference>
<evidence type="ECO:0000256" key="2">
    <source>
        <dbReference type="ARBA" id="ARBA00023015"/>
    </source>
</evidence>
<reference evidence="6 7" key="1">
    <citation type="submission" date="2015-06" db="EMBL/GenBank/DDBJ databases">
        <title>A Comprehensive Approach to Explore the Metabolic and Phylogenetic Diversity of Bacterial Steroid Degradation in the Environment: Testosterone as an Example.</title>
        <authorList>
            <person name="Yang F.-C."/>
            <person name="Chen Y.-L."/>
            <person name="Yu C.-P."/>
            <person name="Tang S.-L."/>
            <person name="Wang P.-H."/>
            <person name="Ismail W."/>
            <person name="Wang C.-H."/>
            <person name="Yang C.-Y."/>
            <person name="Chiang Y.-R."/>
        </authorList>
    </citation>
    <scope>NUCLEOTIDE SEQUENCE [LARGE SCALE GENOMIC DNA]</scope>
    <source>
        <strain evidence="6 7">DSM 18526</strain>
    </source>
</reference>
<dbReference type="KEGG" id="sdf:ACG33_13805"/>
<dbReference type="Proteomes" id="UP000070250">
    <property type="component" value="Chromosome"/>
</dbReference>
<protein>
    <recommendedName>
        <fullName evidence="5">LysR substrate-binding domain-containing protein</fullName>
    </recommendedName>
</protein>
<dbReference type="AlphaFoldDB" id="A0A127FCL3"/>
<proteinExistence type="inferred from homology"/>
<dbReference type="CDD" id="cd08414">
    <property type="entry name" value="PBP2_LTTR_aromatics_like"/>
    <property type="match status" value="1"/>
</dbReference>
<evidence type="ECO:0000313" key="6">
    <source>
        <dbReference type="EMBL" id="AMN48153.1"/>
    </source>
</evidence>
<keyword evidence="7" id="KW-1185">Reference proteome</keyword>
<evidence type="ECO:0000256" key="4">
    <source>
        <dbReference type="ARBA" id="ARBA00023163"/>
    </source>
</evidence>
<evidence type="ECO:0000313" key="7">
    <source>
        <dbReference type="Proteomes" id="UP000070250"/>
    </source>
</evidence>
<keyword evidence="2" id="KW-0805">Transcription regulation</keyword>
<dbReference type="SUPFAM" id="SSF53850">
    <property type="entry name" value="Periplasmic binding protein-like II"/>
    <property type="match status" value="1"/>
</dbReference>
<evidence type="ECO:0000259" key="5">
    <source>
        <dbReference type="Pfam" id="PF03466"/>
    </source>
</evidence>